<feature type="compositionally biased region" description="Basic residues" evidence="1">
    <location>
        <begin position="169"/>
        <end position="179"/>
    </location>
</feature>
<proteinExistence type="predicted"/>
<evidence type="ECO:0000313" key="2">
    <source>
        <dbReference type="EMBL" id="ERN03590.1"/>
    </source>
</evidence>
<evidence type="ECO:0000313" key="3">
    <source>
        <dbReference type="Proteomes" id="UP000017836"/>
    </source>
</evidence>
<dbReference type="AlphaFoldDB" id="W1P9C1"/>
<reference evidence="3" key="1">
    <citation type="journal article" date="2013" name="Science">
        <title>The Amborella genome and the evolution of flowering plants.</title>
        <authorList>
            <consortium name="Amborella Genome Project"/>
        </authorList>
    </citation>
    <scope>NUCLEOTIDE SEQUENCE [LARGE SCALE GENOMIC DNA]</scope>
</reference>
<feature type="region of interest" description="Disordered" evidence="1">
    <location>
        <begin position="1"/>
        <end position="38"/>
    </location>
</feature>
<name>W1P9C1_AMBTC</name>
<accession>W1P9C1</accession>
<sequence length="242" mass="25453">MGGLKANPTLTIPVSGGLATGQGAAQRPPPLPPSSTPCHWRPSCRPPALTLTHSQATKPPIAPHKVALRSSTIIVHSDTGSLAADTHTRGGHKASPTHRYNLTSSLAAFQHIGWPKGHLPSCTLSQAASAHVQGLHKATFTHVHSLIGVLAISAHTQVGPKATHPSLTSHRRPGRRKLHPTCSYPTKGGKPWVGPKASPTTHKIHVTHMHILVATFMGSKGVGATTPLLPKLPLFIEPMSLP</sequence>
<evidence type="ECO:0000256" key="1">
    <source>
        <dbReference type="SAM" id="MobiDB-lite"/>
    </source>
</evidence>
<gene>
    <name evidence="2" type="ORF">AMTR_s00042p00145750</name>
</gene>
<dbReference type="Gramene" id="ERN03590">
    <property type="protein sequence ID" value="ERN03590"/>
    <property type="gene ID" value="AMTR_s00042p00145750"/>
</dbReference>
<protein>
    <submittedName>
        <fullName evidence="2">Uncharacterized protein</fullName>
    </submittedName>
</protein>
<dbReference type="EMBL" id="KI394353">
    <property type="protein sequence ID" value="ERN03590.1"/>
    <property type="molecule type" value="Genomic_DNA"/>
</dbReference>
<keyword evidence="3" id="KW-1185">Reference proteome</keyword>
<dbReference type="HOGENOM" id="CLU_1148578_0_0_1"/>
<organism evidence="2 3">
    <name type="scientific">Amborella trichopoda</name>
    <dbReference type="NCBI Taxonomy" id="13333"/>
    <lineage>
        <taxon>Eukaryota</taxon>
        <taxon>Viridiplantae</taxon>
        <taxon>Streptophyta</taxon>
        <taxon>Embryophyta</taxon>
        <taxon>Tracheophyta</taxon>
        <taxon>Spermatophyta</taxon>
        <taxon>Magnoliopsida</taxon>
        <taxon>Amborellales</taxon>
        <taxon>Amborellaceae</taxon>
        <taxon>Amborella</taxon>
    </lineage>
</organism>
<feature type="region of interest" description="Disordered" evidence="1">
    <location>
        <begin position="160"/>
        <end position="196"/>
    </location>
</feature>
<dbReference type="Proteomes" id="UP000017836">
    <property type="component" value="Unassembled WGS sequence"/>
</dbReference>